<evidence type="ECO:0000256" key="9">
    <source>
        <dbReference type="ARBA" id="ARBA00023211"/>
    </source>
</evidence>
<comment type="cofactor">
    <cofactor evidence="2">
        <name>Mn(2+)</name>
        <dbReference type="ChEBI" id="CHEBI:29035"/>
    </cofactor>
</comment>
<feature type="binding site" evidence="15">
    <location>
        <position position="407"/>
    </location>
    <ligand>
        <name>Mn(2+)</name>
        <dbReference type="ChEBI" id="CHEBI:29035"/>
        <label>1</label>
    </ligand>
</feature>
<evidence type="ECO:0000313" key="18">
    <source>
        <dbReference type="EMBL" id="RKP23564.1"/>
    </source>
</evidence>
<dbReference type="PANTHER" id="PTHR31637">
    <property type="entry name" value="2,3-BISPHOSPHOGLYCERATE-INDEPENDENT PHOSPHOGLYCERATE MUTASE"/>
    <property type="match status" value="1"/>
</dbReference>
<dbReference type="Gene3D" id="3.40.720.10">
    <property type="entry name" value="Alkaline Phosphatase, subunit A"/>
    <property type="match status" value="1"/>
</dbReference>
<dbReference type="PIRSF" id="PIRSF001492">
    <property type="entry name" value="IPGAM"/>
    <property type="match status" value="1"/>
</dbReference>
<accession>A0A4P9YUP1</accession>
<organism evidence="18 19">
    <name type="scientific">Syncephalis pseudoplumigaleata</name>
    <dbReference type="NCBI Taxonomy" id="1712513"/>
    <lineage>
        <taxon>Eukaryota</taxon>
        <taxon>Fungi</taxon>
        <taxon>Fungi incertae sedis</taxon>
        <taxon>Zoopagomycota</taxon>
        <taxon>Zoopagomycotina</taxon>
        <taxon>Zoopagomycetes</taxon>
        <taxon>Zoopagales</taxon>
        <taxon>Piptocephalidaceae</taxon>
        <taxon>Syncephalis</taxon>
    </lineage>
</organism>
<comment type="catalytic activity">
    <reaction evidence="1">
        <text>(2R)-2-phosphoglycerate = (2R)-3-phosphoglycerate</text>
        <dbReference type="Rhea" id="RHEA:15901"/>
        <dbReference type="ChEBI" id="CHEBI:58272"/>
        <dbReference type="ChEBI" id="CHEBI:58289"/>
        <dbReference type="EC" id="5.4.2.12"/>
    </reaction>
</comment>
<feature type="binding site" evidence="14">
    <location>
        <begin position="158"/>
        <end position="159"/>
    </location>
    <ligand>
        <name>substrate</name>
    </ligand>
</feature>
<feature type="domain" description="BPG-independent PGAM N-terminal" evidence="17">
    <location>
        <begin position="87"/>
        <end position="303"/>
    </location>
</feature>
<comment type="function">
    <text evidence="3">Catalyzes the interconversion of 2-phosphoglycerate and 3-phosphoglycerate.</text>
</comment>
<keyword evidence="7 15" id="KW-0479">Metal-binding</keyword>
<dbReference type="GO" id="GO:0004619">
    <property type="term" value="F:phosphoglycerate mutase activity"/>
    <property type="evidence" value="ECO:0007669"/>
    <property type="project" value="UniProtKB-EC"/>
</dbReference>
<comment type="pathway">
    <text evidence="4">Carbohydrate degradation; glycolysis; pyruvate from D-glyceraldehyde 3-phosphate: step 3/5.</text>
</comment>
<dbReference type="InterPro" id="IPR005995">
    <property type="entry name" value="Pgm_bpd_ind"/>
</dbReference>
<dbReference type="FunFam" id="3.40.1450.10:FF:000001">
    <property type="entry name" value="2,3-bisphosphoglycerate-independent phosphoglycerate mutase"/>
    <property type="match status" value="1"/>
</dbReference>
<evidence type="ECO:0000256" key="14">
    <source>
        <dbReference type="PIRSR" id="PIRSR001492-2"/>
    </source>
</evidence>
<dbReference type="EMBL" id="KZ990870">
    <property type="protein sequence ID" value="RKP23564.1"/>
    <property type="molecule type" value="Genomic_DNA"/>
</dbReference>
<dbReference type="OrthoDB" id="1886626at2759"/>
<evidence type="ECO:0000256" key="7">
    <source>
        <dbReference type="ARBA" id="ARBA00022723"/>
    </source>
</evidence>
<dbReference type="NCBIfam" id="TIGR01307">
    <property type="entry name" value="pgm_bpd_ind"/>
    <property type="match status" value="1"/>
</dbReference>
<dbReference type="InterPro" id="IPR017850">
    <property type="entry name" value="Alkaline_phosphatase_core_sf"/>
</dbReference>
<dbReference type="GO" id="GO:0006096">
    <property type="term" value="P:glycolytic process"/>
    <property type="evidence" value="ECO:0007669"/>
    <property type="project" value="UniProtKB-UniPathway"/>
</dbReference>
<keyword evidence="9 15" id="KW-0464">Manganese</keyword>
<feature type="binding site" evidence="14">
    <location>
        <position position="196"/>
    </location>
    <ligand>
        <name>substrate</name>
    </ligand>
</feature>
<evidence type="ECO:0000256" key="2">
    <source>
        <dbReference type="ARBA" id="ARBA00001936"/>
    </source>
</evidence>
<evidence type="ECO:0000256" key="13">
    <source>
        <dbReference type="PIRSR" id="PIRSR001492-1"/>
    </source>
</evidence>
<evidence type="ECO:0000256" key="1">
    <source>
        <dbReference type="ARBA" id="ARBA00000370"/>
    </source>
</evidence>
<feature type="domain" description="Metalloenzyme" evidence="16">
    <location>
        <begin position="8"/>
        <end position="503"/>
    </location>
</feature>
<evidence type="ECO:0000256" key="12">
    <source>
        <dbReference type="ARBA" id="ARBA00083354"/>
    </source>
</evidence>
<feature type="binding site" evidence="15">
    <location>
        <position position="15"/>
    </location>
    <ligand>
        <name>Mn(2+)</name>
        <dbReference type="ChEBI" id="CHEBI:29035"/>
        <label>2</label>
    </ligand>
</feature>
<evidence type="ECO:0000256" key="6">
    <source>
        <dbReference type="ARBA" id="ARBA00012026"/>
    </source>
</evidence>
<feature type="binding site" evidence="15">
    <location>
        <position position="466"/>
    </location>
    <ligand>
        <name>Mn(2+)</name>
        <dbReference type="ChEBI" id="CHEBI:29035"/>
        <label>1</label>
    </ligand>
</feature>
<feature type="binding site" evidence="14">
    <location>
        <begin position="268"/>
        <end position="271"/>
    </location>
    <ligand>
        <name>substrate</name>
    </ligand>
</feature>
<reference evidence="19" key="1">
    <citation type="journal article" date="2018" name="Nat. Microbiol.">
        <title>Leveraging single-cell genomics to expand the fungal tree of life.</title>
        <authorList>
            <person name="Ahrendt S.R."/>
            <person name="Quandt C.A."/>
            <person name="Ciobanu D."/>
            <person name="Clum A."/>
            <person name="Salamov A."/>
            <person name="Andreopoulos B."/>
            <person name="Cheng J.F."/>
            <person name="Woyke T."/>
            <person name="Pelin A."/>
            <person name="Henrissat B."/>
            <person name="Reynolds N.K."/>
            <person name="Benny G.L."/>
            <person name="Smith M.E."/>
            <person name="James T.Y."/>
            <person name="Grigoriev I.V."/>
        </authorList>
    </citation>
    <scope>NUCLEOTIDE SEQUENCE [LARGE SCALE GENOMIC DNA]</scope>
    <source>
        <strain evidence="19">Benny S71-1</strain>
    </source>
</reference>
<evidence type="ECO:0000256" key="15">
    <source>
        <dbReference type="PIRSR" id="PIRSR001492-3"/>
    </source>
</evidence>
<dbReference type="HAMAP" id="MF_01038">
    <property type="entry name" value="GpmI"/>
    <property type="match status" value="1"/>
</dbReference>
<evidence type="ECO:0000256" key="4">
    <source>
        <dbReference type="ARBA" id="ARBA00004798"/>
    </source>
</evidence>
<dbReference type="AlphaFoldDB" id="A0A4P9YUP1"/>
<feature type="active site" description="Phosphoserine intermediate" evidence="13">
    <location>
        <position position="67"/>
    </location>
</feature>
<keyword evidence="19" id="KW-1185">Reference proteome</keyword>
<dbReference type="Gene3D" id="3.40.1450.10">
    <property type="entry name" value="BPG-independent phosphoglycerate mutase, domain B"/>
    <property type="match status" value="1"/>
</dbReference>
<keyword evidence="10" id="KW-0413">Isomerase</keyword>
<feature type="binding site" evidence="15">
    <location>
        <position position="448"/>
    </location>
    <ligand>
        <name>Mn(2+)</name>
        <dbReference type="ChEBI" id="CHEBI:29035"/>
        <label>2</label>
    </ligand>
</feature>
<dbReference type="PANTHER" id="PTHR31637:SF0">
    <property type="entry name" value="2,3-BISPHOSPHOGLYCERATE-INDEPENDENT PHOSPHOGLYCERATE MUTASE"/>
    <property type="match status" value="1"/>
</dbReference>
<feature type="binding site" evidence="15">
    <location>
        <position position="449"/>
    </location>
    <ligand>
        <name>Mn(2+)</name>
        <dbReference type="ChEBI" id="CHEBI:29035"/>
        <label>2</label>
    </ligand>
</feature>
<dbReference type="GO" id="GO:0005737">
    <property type="term" value="C:cytoplasm"/>
    <property type="evidence" value="ECO:0007669"/>
    <property type="project" value="InterPro"/>
</dbReference>
<comment type="similarity">
    <text evidence="5">Belongs to the BPG-independent phosphoglycerate mutase family.</text>
</comment>
<evidence type="ECO:0000313" key="19">
    <source>
        <dbReference type="Proteomes" id="UP000278143"/>
    </source>
</evidence>
<feature type="binding site" evidence="15">
    <location>
        <position position="67"/>
    </location>
    <ligand>
        <name>Mn(2+)</name>
        <dbReference type="ChEBI" id="CHEBI:29035"/>
        <label>2</label>
    </ligand>
</feature>
<dbReference type="SUPFAM" id="SSF53649">
    <property type="entry name" value="Alkaline phosphatase-like"/>
    <property type="match status" value="1"/>
</dbReference>
<evidence type="ECO:0000256" key="10">
    <source>
        <dbReference type="ARBA" id="ARBA00023235"/>
    </source>
</evidence>
<proteinExistence type="inferred from homology"/>
<dbReference type="InterPro" id="IPR006124">
    <property type="entry name" value="Metalloenzyme"/>
</dbReference>
<keyword evidence="8" id="KW-0324">Glycolysis</keyword>
<dbReference type="GO" id="GO:0006007">
    <property type="term" value="P:glucose catabolic process"/>
    <property type="evidence" value="ECO:0007669"/>
    <property type="project" value="InterPro"/>
</dbReference>
<evidence type="ECO:0000256" key="8">
    <source>
        <dbReference type="ARBA" id="ARBA00023152"/>
    </source>
</evidence>
<evidence type="ECO:0000259" key="17">
    <source>
        <dbReference type="Pfam" id="PF06415"/>
    </source>
</evidence>
<dbReference type="Proteomes" id="UP000278143">
    <property type="component" value="Unassembled WGS sequence"/>
</dbReference>
<protein>
    <recommendedName>
        <fullName evidence="11">2,3-bisphosphoglycerate-independent phosphoglycerate mutase</fullName>
        <ecNumber evidence="6">5.4.2.12</ecNumber>
    </recommendedName>
    <alternativeName>
        <fullName evidence="12">Cofactor-independent phosphoglycerate mutase homolog</fullName>
    </alternativeName>
</protein>
<dbReference type="InterPro" id="IPR011258">
    <property type="entry name" value="BPG-indep_PGM_N"/>
</dbReference>
<dbReference type="CDD" id="cd16010">
    <property type="entry name" value="iPGM"/>
    <property type="match status" value="1"/>
</dbReference>
<feature type="binding site" evidence="14">
    <location>
        <position position="190"/>
    </location>
    <ligand>
        <name>substrate</name>
    </ligand>
</feature>
<sequence>MANNVKQPVCLVAIDGWGISANPDPAGDAIRNANTPVMDEFERSWPYTQLAAHGLAVGLPDGLMGNSEVGHLNIGAGRVVYQDIVRIDLALRNREFGQIENIKRSFERAKSGNGRLHFLGLISDGGVHSHIAHLLGLLEAAKEDCVPQVYVHFFGDGRDTAPRSALTYLKQLQDHMHQHQYGKLATITGRYYAMDRDRRWERIQLALEGIVHGKGEETTNPAEASGQCSMTIEARYASNETDEFLKPIIVDKSGLVQDGDTLFFFDFRADRMRQITQAFGISPPPFEIELPKELDITTFTQYKSDYPFPVAFPPQTMDNVLAEWLSKQHVPQCHIAETEKYAHVTFFFNGGTEAQFDGEERGLIASPKVATYDLKPEMSAKEVGDKVAEAVASGKYPFVMCNFAPPDMVGHTGQYDKAILGVEATDKAIGVIFEACQTHGYTLFVTADHGNAEKMIGDNGQPHTAHTTSPVPFVMTSKEHAFVPNCEGALCDVAPTILQVMGLPIPKEMTGQSLLKQ</sequence>
<gene>
    <name evidence="18" type="ORF">SYNPS1DRAFT_24375</name>
</gene>
<evidence type="ECO:0000256" key="5">
    <source>
        <dbReference type="ARBA" id="ARBA00008819"/>
    </source>
</evidence>
<evidence type="ECO:0000256" key="11">
    <source>
        <dbReference type="ARBA" id="ARBA00071648"/>
    </source>
</evidence>
<feature type="binding site" evidence="14">
    <location>
        <position position="340"/>
    </location>
    <ligand>
        <name>substrate</name>
    </ligand>
</feature>
<dbReference type="GO" id="GO:0030145">
    <property type="term" value="F:manganese ion binding"/>
    <property type="evidence" value="ECO:0007669"/>
    <property type="project" value="InterPro"/>
</dbReference>
<name>A0A4P9YUP1_9FUNG</name>
<feature type="binding site" evidence="15">
    <location>
        <position position="411"/>
    </location>
    <ligand>
        <name>Mn(2+)</name>
        <dbReference type="ChEBI" id="CHEBI:29035"/>
        <label>1</label>
    </ligand>
</feature>
<evidence type="ECO:0000259" key="16">
    <source>
        <dbReference type="Pfam" id="PF01676"/>
    </source>
</evidence>
<dbReference type="EC" id="5.4.2.12" evidence="6"/>
<dbReference type="Pfam" id="PF06415">
    <property type="entry name" value="iPGM_N"/>
    <property type="match status" value="1"/>
</dbReference>
<evidence type="ECO:0000256" key="3">
    <source>
        <dbReference type="ARBA" id="ARBA00002315"/>
    </source>
</evidence>
<dbReference type="InterPro" id="IPR036646">
    <property type="entry name" value="PGAM_B_sf"/>
</dbReference>
<dbReference type="FunFam" id="3.40.720.10:FF:000001">
    <property type="entry name" value="2,3-bisphosphoglycerate-independent phosphoglycerate mutase"/>
    <property type="match status" value="1"/>
</dbReference>
<dbReference type="UniPathway" id="UPA00109">
    <property type="reaction ID" value="UER00186"/>
</dbReference>
<dbReference type="SUPFAM" id="SSF64158">
    <property type="entry name" value="2,3-Bisphosphoglycerate-independent phosphoglycerate mutase, substrate-binding domain"/>
    <property type="match status" value="1"/>
</dbReference>
<feature type="binding site" evidence="14">
    <location>
        <position position="128"/>
    </location>
    <ligand>
        <name>substrate</name>
    </ligand>
</feature>
<dbReference type="Pfam" id="PF01676">
    <property type="entry name" value="Metalloenzyme"/>
    <property type="match status" value="1"/>
</dbReference>